<dbReference type="PROSITE" id="PS50949">
    <property type="entry name" value="HTH_GNTR"/>
    <property type="match status" value="1"/>
</dbReference>
<evidence type="ECO:0000256" key="3">
    <source>
        <dbReference type="ARBA" id="ARBA00022576"/>
    </source>
</evidence>
<dbReference type="SUPFAM" id="SSF46785">
    <property type="entry name" value="Winged helix' DNA-binding domain"/>
    <property type="match status" value="1"/>
</dbReference>
<dbReference type="PANTHER" id="PTHR46577">
    <property type="entry name" value="HTH-TYPE TRANSCRIPTIONAL REGULATORY PROTEIN GABR"/>
    <property type="match status" value="1"/>
</dbReference>
<keyword evidence="5" id="KW-0805">Transcription regulation</keyword>
<proteinExistence type="inferred from homology"/>
<name>A0A7I8D8A2_9BACL</name>
<keyword evidence="3" id="KW-0808">Transferase</keyword>
<dbReference type="GO" id="GO:0003677">
    <property type="term" value="F:DNA binding"/>
    <property type="evidence" value="ECO:0007669"/>
    <property type="project" value="UniProtKB-KW"/>
</dbReference>
<evidence type="ECO:0000256" key="7">
    <source>
        <dbReference type="ARBA" id="ARBA00023163"/>
    </source>
</evidence>
<evidence type="ECO:0000256" key="6">
    <source>
        <dbReference type="ARBA" id="ARBA00023125"/>
    </source>
</evidence>
<evidence type="ECO:0000259" key="8">
    <source>
        <dbReference type="PROSITE" id="PS50949"/>
    </source>
</evidence>
<dbReference type="CDD" id="cd00609">
    <property type="entry name" value="AAT_like"/>
    <property type="match status" value="1"/>
</dbReference>
<keyword evidence="10" id="KW-1185">Reference proteome</keyword>
<dbReference type="InterPro" id="IPR051446">
    <property type="entry name" value="HTH_trans_reg/aminotransferase"/>
</dbReference>
<comment type="cofactor">
    <cofactor evidence="1">
        <name>pyridoxal 5'-phosphate</name>
        <dbReference type="ChEBI" id="CHEBI:597326"/>
    </cofactor>
</comment>
<dbReference type="Gene3D" id="3.90.1150.10">
    <property type="entry name" value="Aspartate Aminotransferase, domain 1"/>
    <property type="match status" value="1"/>
</dbReference>
<dbReference type="GO" id="GO:0030170">
    <property type="term" value="F:pyridoxal phosphate binding"/>
    <property type="evidence" value="ECO:0007669"/>
    <property type="project" value="InterPro"/>
</dbReference>
<evidence type="ECO:0000256" key="4">
    <source>
        <dbReference type="ARBA" id="ARBA00022898"/>
    </source>
</evidence>
<feature type="domain" description="HTH gntR-type" evidence="8">
    <location>
        <begin position="11"/>
        <end position="79"/>
    </location>
</feature>
<dbReference type="InterPro" id="IPR015422">
    <property type="entry name" value="PyrdxlP-dep_Trfase_small"/>
</dbReference>
<comment type="similarity">
    <text evidence="2">In the C-terminal section; belongs to the class-I pyridoxal-phosphate-dependent aminotransferase family.</text>
</comment>
<dbReference type="Gene3D" id="3.40.640.10">
    <property type="entry name" value="Type I PLP-dependent aspartate aminotransferase-like (Major domain)"/>
    <property type="match status" value="1"/>
</dbReference>
<keyword evidence="7" id="KW-0804">Transcription</keyword>
<accession>A0A7I8D8A2</accession>
<dbReference type="Proteomes" id="UP000593802">
    <property type="component" value="Chromosome"/>
</dbReference>
<gene>
    <name evidence="9" type="ORF">skT53_13290</name>
</gene>
<keyword evidence="3" id="KW-0032">Aminotransferase</keyword>
<dbReference type="CDD" id="cd07377">
    <property type="entry name" value="WHTH_GntR"/>
    <property type="match status" value="1"/>
</dbReference>
<dbReference type="SUPFAM" id="SSF53383">
    <property type="entry name" value="PLP-dependent transferases"/>
    <property type="match status" value="1"/>
</dbReference>
<dbReference type="InterPro" id="IPR000524">
    <property type="entry name" value="Tscrpt_reg_HTH_GntR"/>
</dbReference>
<dbReference type="InterPro" id="IPR036390">
    <property type="entry name" value="WH_DNA-bd_sf"/>
</dbReference>
<sequence length="412" mass="45460">MDWKPDPNKAEPIFRQIVHYFEEEILKGELAPGSPLPAERQMAVNLGVHRSTVTLAYDELKATGLIQSRQGSGTRVSEHLWGIDPKRVPNWKSYTTNGAFQPSLPIIRKIRDASQIPGIINLARGELAPDLLPYQSLNRLLQQASLSIPLGYPDPKGDLTLRSTLADLLAVEHSSRVSPEQIIITAGAQQALHLIAICLLQPGDAVGLEEPSYLYSLPLCSSAGLRLFRIPMDEDGLLPEAVASLQRKHRIKMIFVNPTYQNSATTTLDLDRRQKLLDICTRLRIPIVEDAAYADLNLQGTALPPLPLFVMDNGNQTVMYVGSLSKSVAPGLRIGWIVGPEQVIGRLADAKQQIDLGTSAVNQHITHIYLTAGEWKENVEKLRRKLTIRRDRGGDSAAAGCIKIVRSVSYRT</sequence>
<dbReference type="SMART" id="SM00345">
    <property type="entry name" value="HTH_GNTR"/>
    <property type="match status" value="1"/>
</dbReference>
<dbReference type="InterPro" id="IPR004839">
    <property type="entry name" value="Aminotransferase_I/II_large"/>
</dbReference>
<reference evidence="9 10" key="1">
    <citation type="submission" date="2020-08" db="EMBL/GenBank/DDBJ databases">
        <title>Complete Genome Sequence of Effusibacillus dendaii Strain skT53, Isolated from Farmland soil.</title>
        <authorList>
            <person name="Konishi T."/>
            <person name="Kawasaki H."/>
        </authorList>
    </citation>
    <scope>NUCLEOTIDE SEQUENCE [LARGE SCALE GENOMIC DNA]</scope>
    <source>
        <strain evidence="10">skT53</strain>
    </source>
</reference>
<dbReference type="Gene3D" id="1.10.10.10">
    <property type="entry name" value="Winged helix-like DNA-binding domain superfamily/Winged helix DNA-binding domain"/>
    <property type="match status" value="1"/>
</dbReference>
<keyword evidence="6" id="KW-0238">DNA-binding</keyword>
<dbReference type="RefSeq" id="WP_200760352.1">
    <property type="nucleotide sequence ID" value="NZ_AP023366.1"/>
</dbReference>
<evidence type="ECO:0000256" key="1">
    <source>
        <dbReference type="ARBA" id="ARBA00001933"/>
    </source>
</evidence>
<keyword evidence="4" id="KW-0663">Pyridoxal phosphate</keyword>
<dbReference type="InterPro" id="IPR015421">
    <property type="entry name" value="PyrdxlP-dep_Trfase_major"/>
</dbReference>
<dbReference type="KEGG" id="eff:skT53_13290"/>
<evidence type="ECO:0000256" key="5">
    <source>
        <dbReference type="ARBA" id="ARBA00023015"/>
    </source>
</evidence>
<dbReference type="PRINTS" id="PR00035">
    <property type="entry name" value="HTHGNTR"/>
</dbReference>
<dbReference type="AlphaFoldDB" id="A0A7I8D8A2"/>
<dbReference type="PANTHER" id="PTHR46577:SF2">
    <property type="entry name" value="TRANSCRIPTIONAL REGULATORY PROTEIN"/>
    <property type="match status" value="1"/>
</dbReference>
<dbReference type="EMBL" id="AP023366">
    <property type="protein sequence ID" value="BCJ86344.1"/>
    <property type="molecule type" value="Genomic_DNA"/>
</dbReference>
<dbReference type="Pfam" id="PF00155">
    <property type="entry name" value="Aminotran_1_2"/>
    <property type="match status" value="1"/>
</dbReference>
<protein>
    <submittedName>
        <fullName evidence="9">GntR family transcriptional regulator</fullName>
    </submittedName>
</protein>
<organism evidence="9 10">
    <name type="scientific">Effusibacillus dendaii</name>
    <dbReference type="NCBI Taxonomy" id="2743772"/>
    <lineage>
        <taxon>Bacteria</taxon>
        <taxon>Bacillati</taxon>
        <taxon>Bacillota</taxon>
        <taxon>Bacilli</taxon>
        <taxon>Bacillales</taxon>
        <taxon>Alicyclobacillaceae</taxon>
        <taxon>Effusibacillus</taxon>
    </lineage>
</organism>
<dbReference type="GO" id="GO:0003700">
    <property type="term" value="F:DNA-binding transcription factor activity"/>
    <property type="evidence" value="ECO:0007669"/>
    <property type="project" value="InterPro"/>
</dbReference>
<dbReference type="Pfam" id="PF00392">
    <property type="entry name" value="GntR"/>
    <property type="match status" value="1"/>
</dbReference>
<dbReference type="InterPro" id="IPR015424">
    <property type="entry name" value="PyrdxlP-dep_Trfase"/>
</dbReference>
<dbReference type="GO" id="GO:0008483">
    <property type="term" value="F:transaminase activity"/>
    <property type="evidence" value="ECO:0007669"/>
    <property type="project" value="UniProtKB-KW"/>
</dbReference>
<evidence type="ECO:0000256" key="2">
    <source>
        <dbReference type="ARBA" id="ARBA00005384"/>
    </source>
</evidence>
<dbReference type="InterPro" id="IPR036388">
    <property type="entry name" value="WH-like_DNA-bd_sf"/>
</dbReference>
<evidence type="ECO:0000313" key="10">
    <source>
        <dbReference type="Proteomes" id="UP000593802"/>
    </source>
</evidence>
<evidence type="ECO:0000313" key="9">
    <source>
        <dbReference type="EMBL" id="BCJ86344.1"/>
    </source>
</evidence>